<evidence type="ECO:0000259" key="3">
    <source>
        <dbReference type="Pfam" id="PF05030"/>
    </source>
</evidence>
<feature type="domain" description="SS18 N-terminal" evidence="3">
    <location>
        <begin position="19"/>
        <end position="73"/>
    </location>
</feature>
<organism evidence="4 5">
    <name type="scientific">Cichlidogyrus casuarinus</name>
    <dbReference type="NCBI Taxonomy" id="1844966"/>
    <lineage>
        <taxon>Eukaryota</taxon>
        <taxon>Metazoa</taxon>
        <taxon>Spiralia</taxon>
        <taxon>Lophotrochozoa</taxon>
        <taxon>Platyhelminthes</taxon>
        <taxon>Monogenea</taxon>
        <taxon>Monopisthocotylea</taxon>
        <taxon>Dactylogyridea</taxon>
        <taxon>Ancyrocephalidae</taxon>
        <taxon>Cichlidogyrus</taxon>
    </lineage>
</organism>
<evidence type="ECO:0000313" key="4">
    <source>
        <dbReference type="EMBL" id="KAL3313433.1"/>
    </source>
</evidence>
<evidence type="ECO:0000313" key="5">
    <source>
        <dbReference type="Proteomes" id="UP001626550"/>
    </source>
</evidence>
<dbReference type="AlphaFoldDB" id="A0ABD2Q1C6"/>
<evidence type="ECO:0000256" key="1">
    <source>
        <dbReference type="ARBA" id="ARBA00007945"/>
    </source>
</evidence>
<dbReference type="Proteomes" id="UP001626550">
    <property type="component" value="Unassembled WGS sequence"/>
</dbReference>
<accession>A0ABD2Q1C6</accession>
<dbReference type="EMBL" id="JBJKFK010001307">
    <property type="protein sequence ID" value="KAL3313433.1"/>
    <property type="molecule type" value="Genomic_DNA"/>
</dbReference>
<feature type="compositionally biased region" description="Basic and acidic residues" evidence="2">
    <location>
        <begin position="181"/>
        <end position="198"/>
    </location>
</feature>
<reference evidence="4 5" key="1">
    <citation type="submission" date="2024-11" db="EMBL/GenBank/DDBJ databases">
        <title>Adaptive evolution of stress response genes in parasites aligns with host niche diversity.</title>
        <authorList>
            <person name="Hahn C."/>
            <person name="Resl P."/>
        </authorList>
    </citation>
    <scope>NUCLEOTIDE SEQUENCE [LARGE SCALE GENOMIC DNA]</scope>
    <source>
        <strain evidence="4">EGGRZ-B1_66</strain>
        <tissue evidence="4">Body</tissue>
    </source>
</reference>
<gene>
    <name evidence="4" type="primary">SS18</name>
    <name evidence="4" type="ORF">Ciccas_007966</name>
</gene>
<comment type="caution">
    <text evidence="4">The sequence shown here is derived from an EMBL/GenBank/DDBJ whole genome shotgun (WGS) entry which is preliminary data.</text>
</comment>
<proteinExistence type="inferred from homology"/>
<comment type="similarity">
    <text evidence="1">Belongs to the SS18 family.</text>
</comment>
<keyword evidence="5" id="KW-1185">Reference proteome</keyword>
<name>A0ABD2Q1C6_9PLAT</name>
<dbReference type="Pfam" id="PF05030">
    <property type="entry name" value="SSXT"/>
    <property type="match status" value="1"/>
</dbReference>
<protein>
    <submittedName>
        <fullName evidence="4">Synovial sarcoma translocation, Chromosome 18</fullName>
    </submittedName>
</protein>
<dbReference type="InterPro" id="IPR007726">
    <property type="entry name" value="SS18_N"/>
</dbReference>
<sequence length="217" mass="23434">MSAPHAPTPINIRESKENNLSSNNIQSLLDENVKLIQILVNHKKSGSEKDVSEAQQILHKNLIHLATIADQTSGYPNNQRPNPQPNQVIVPAPVMANQLSSRMPSGHHNGPPPPIGEHPRSYPPNMGSRPPMQGPPFGPMPPHFQLSSPMGYPPQMRLNGGMHGPNSAVPPKTEPSSTGENELKSERKSASPHNEKSESNQPPEPPASAGTDEDDKS</sequence>
<feature type="compositionally biased region" description="Pro residues" evidence="2">
    <location>
        <begin position="132"/>
        <end position="142"/>
    </location>
</feature>
<evidence type="ECO:0000256" key="2">
    <source>
        <dbReference type="SAM" id="MobiDB-lite"/>
    </source>
</evidence>
<feature type="region of interest" description="Disordered" evidence="2">
    <location>
        <begin position="99"/>
        <end position="217"/>
    </location>
</feature>